<organism evidence="2">
    <name type="scientific">Pyramimonas obovata</name>
    <dbReference type="NCBI Taxonomy" id="1411642"/>
    <lineage>
        <taxon>Eukaryota</taxon>
        <taxon>Viridiplantae</taxon>
        <taxon>Chlorophyta</taxon>
        <taxon>Pyramimonadophyceae</taxon>
        <taxon>Pyramimonadales</taxon>
        <taxon>Pyramimonadaceae</taxon>
        <taxon>Pyramimonas</taxon>
        <taxon>Pyramimonas incertae sedis</taxon>
    </lineage>
</organism>
<dbReference type="InterPro" id="IPR001853">
    <property type="entry name" value="DSBA-like_thioredoxin_dom"/>
</dbReference>
<accession>A0A7S0WXS5</accession>
<feature type="domain" description="DSBA-like thioredoxin" evidence="1">
    <location>
        <begin position="37"/>
        <end position="141"/>
    </location>
</feature>
<name>A0A7S0WXS5_9CHLO</name>
<dbReference type="GO" id="GO:0016491">
    <property type="term" value="F:oxidoreductase activity"/>
    <property type="evidence" value="ECO:0007669"/>
    <property type="project" value="InterPro"/>
</dbReference>
<dbReference type="AlphaFoldDB" id="A0A7S0WXS5"/>
<dbReference type="InterPro" id="IPR036249">
    <property type="entry name" value="Thioredoxin-like_sf"/>
</dbReference>
<evidence type="ECO:0000313" key="2">
    <source>
        <dbReference type="EMBL" id="CAD8690724.1"/>
    </source>
</evidence>
<dbReference type="PANTHER" id="PTHR13887:SF46">
    <property type="entry name" value="DSBA-LIKE THIOREDOXIN DOMAIN-CONTAINING PROTEIN"/>
    <property type="match status" value="1"/>
</dbReference>
<reference evidence="2" key="1">
    <citation type="submission" date="2021-01" db="EMBL/GenBank/DDBJ databases">
        <authorList>
            <person name="Corre E."/>
            <person name="Pelletier E."/>
            <person name="Niang G."/>
            <person name="Scheremetjew M."/>
            <person name="Finn R."/>
            <person name="Kale V."/>
            <person name="Holt S."/>
            <person name="Cochrane G."/>
            <person name="Meng A."/>
            <person name="Brown T."/>
            <person name="Cohen L."/>
        </authorList>
    </citation>
    <scope>NUCLEOTIDE SEQUENCE</scope>
    <source>
        <strain evidence="2">CCMP722</strain>
    </source>
</reference>
<protein>
    <recommendedName>
        <fullName evidence="1">DSBA-like thioredoxin domain-containing protein</fullName>
    </recommendedName>
</protein>
<evidence type="ECO:0000259" key="1">
    <source>
        <dbReference type="Pfam" id="PF01323"/>
    </source>
</evidence>
<sequence length="149" mass="16882">MEAYCRRRWGSSGWTNSMIRDGKSDGALFENWTFWPNTFQAHRLVLLADKAGKGNEAKEKMFEMTYERGLNVSSLETLCLAGDELELDGVQEYLSSDEGSNEVNERVKQAQSKGIDSVPCFVVGDKYILRGAQPPEAFQRTFERVLKES</sequence>
<dbReference type="PANTHER" id="PTHR13887">
    <property type="entry name" value="GLUTATHIONE S-TRANSFERASE KAPPA"/>
    <property type="match status" value="1"/>
</dbReference>
<dbReference type="Gene3D" id="3.40.30.10">
    <property type="entry name" value="Glutaredoxin"/>
    <property type="match status" value="1"/>
</dbReference>
<proteinExistence type="predicted"/>
<dbReference type="Pfam" id="PF01323">
    <property type="entry name" value="DSBA"/>
    <property type="match status" value="1"/>
</dbReference>
<gene>
    <name evidence="2" type="ORF">POBO1169_LOCUS19708</name>
</gene>
<dbReference type="SUPFAM" id="SSF52833">
    <property type="entry name" value="Thioredoxin-like"/>
    <property type="match status" value="1"/>
</dbReference>
<dbReference type="EMBL" id="HBFA01039438">
    <property type="protein sequence ID" value="CAD8690724.1"/>
    <property type="molecule type" value="Transcribed_RNA"/>
</dbReference>